<evidence type="ECO:0000256" key="9">
    <source>
        <dbReference type="ARBA" id="ARBA00023140"/>
    </source>
</evidence>
<comment type="catalytic activity">
    <reaction evidence="19">
        <text>(2E)-decenoyl-CoA + NADPH + H(+) = decanoyl-CoA + NADP(+)</text>
        <dbReference type="Rhea" id="RHEA:44960"/>
        <dbReference type="ChEBI" id="CHEBI:15378"/>
        <dbReference type="ChEBI" id="CHEBI:57783"/>
        <dbReference type="ChEBI" id="CHEBI:58349"/>
        <dbReference type="ChEBI" id="CHEBI:61406"/>
        <dbReference type="ChEBI" id="CHEBI:61430"/>
    </reaction>
    <physiologicalReaction direction="left-to-right" evidence="19">
        <dbReference type="Rhea" id="RHEA:44961"/>
    </physiologicalReaction>
</comment>
<evidence type="ECO:0000256" key="14">
    <source>
        <dbReference type="ARBA" id="ARBA00041063"/>
    </source>
</evidence>
<comment type="subcellular location">
    <subcellularLocation>
        <location evidence="1">Peroxisome</location>
    </subcellularLocation>
</comment>
<evidence type="ECO:0000256" key="13">
    <source>
        <dbReference type="ARBA" id="ARBA00038849"/>
    </source>
</evidence>
<keyword evidence="8" id="KW-0443">Lipid metabolism</keyword>
<dbReference type="AlphaFoldDB" id="A0A8C4N7R5"/>
<evidence type="ECO:0000313" key="21">
    <source>
        <dbReference type="Ensembl" id="ENSEBUP00000002432.1"/>
    </source>
</evidence>
<evidence type="ECO:0000256" key="19">
    <source>
        <dbReference type="ARBA" id="ARBA00049386"/>
    </source>
</evidence>
<comment type="catalytic activity">
    <reaction evidence="17">
        <text>(2E)-hexenoyl-CoA + NADPH + H(+) = hexanoyl-CoA + NADP(+)</text>
        <dbReference type="Rhea" id="RHEA:44956"/>
        <dbReference type="ChEBI" id="CHEBI:15378"/>
        <dbReference type="ChEBI" id="CHEBI:57783"/>
        <dbReference type="ChEBI" id="CHEBI:58349"/>
        <dbReference type="ChEBI" id="CHEBI:62077"/>
        <dbReference type="ChEBI" id="CHEBI:62620"/>
    </reaction>
    <physiologicalReaction direction="left-to-right" evidence="17">
        <dbReference type="Rhea" id="RHEA:44957"/>
    </physiologicalReaction>
</comment>
<dbReference type="Proteomes" id="UP000694388">
    <property type="component" value="Unplaced"/>
</dbReference>
<evidence type="ECO:0000256" key="8">
    <source>
        <dbReference type="ARBA" id="ARBA00023098"/>
    </source>
</evidence>
<organism evidence="21 22">
    <name type="scientific">Eptatretus burgeri</name>
    <name type="common">Inshore hagfish</name>
    <dbReference type="NCBI Taxonomy" id="7764"/>
    <lineage>
        <taxon>Eukaryota</taxon>
        <taxon>Metazoa</taxon>
        <taxon>Chordata</taxon>
        <taxon>Craniata</taxon>
        <taxon>Vertebrata</taxon>
        <taxon>Cyclostomata</taxon>
        <taxon>Myxini</taxon>
        <taxon>Myxiniformes</taxon>
        <taxon>Myxinidae</taxon>
        <taxon>Eptatretinae</taxon>
        <taxon>Eptatretus</taxon>
    </lineage>
</organism>
<dbReference type="Ensembl" id="ENSEBUT00000002786.1">
    <property type="protein sequence ID" value="ENSEBUP00000002432.1"/>
    <property type="gene ID" value="ENSEBUG00000001847.1"/>
</dbReference>
<comment type="function">
    <text evidence="11">Participates in chain elongation of fatty acids. Catalyzes the reduction of trans-2-enoyl-CoAs of varying chain lengths from 6:1 to 16:1, having maximum activity with 10:1 CoA. Has no 2,4-dienoyl-CoA reductase activity.</text>
</comment>
<sequence length="313" mass="34266">LDKLEEAAHELQAPYPKSNLPRVLVKGCNIREELEVQQLMKTTMETYGKVDYLVNNGGGQFFSPASDIRTKGWHAVVETNLTGTFLCCREGDVPICGPKDHGGVIVNIVANMWNGIPGMAHTGAARAGVVNLTKSLAIEWASSGVRINSVAPGTIYSKTAFEHYKELGEFIFTKAKAKSPAKRLGVPEEVSSMHCRYCLYILTALPSGLVILPPTFFGFTLQKPRHFRSLASPTMRLSLWASYSLYHRQVGGLCLLPSPLQSHPSPLLSAICPHHISAGRSRSANNPLLVKLPKSRIATHLHSFVPLFSPPME</sequence>
<evidence type="ECO:0000256" key="3">
    <source>
        <dbReference type="ARBA" id="ARBA00022516"/>
    </source>
</evidence>
<dbReference type="InterPro" id="IPR036291">
    <property type="entry name" value="NAD(P)-bd_dom_sf"/>
</dbReference>
<proteinExistence type="predicted"/>
<protein>
    <recommendedName>
        <fullName evidence="14">Peroxisomal trans-2-enoyl-CoA reductase</fullName>
        <ecNumber evidence="13">1.3.1.38</ecNumber>
    </recommendedName>
</protein>
<dbReference type="GO" id="GO:0033306">
    <property type="term" value="P:phytol metabolic process"/>
    <property type="evidence" value="ECO:0007669"/>
    <property type="project" value="TreeGrafter"/>
</dbReference>
<dbReference type="PRINTS" id="PR00080">
    <property type="entry name" value="SDRFAMILY"/>
</dbReference>
<keyword evidence="9" id="KW-0576">Peroxisome</keyword>
<dbReference type="InterPro" id="IPR002347">
    <property type="entry name" value="SDR_fam"/>
</dbReference>
<keyword evidence="5" id="KW-0276">Fatty acid metabolism</keyword>
<evidence type="ECO:0000256" key="10">
    <source>
        <dbReference type="ARBA" id="ARBA00023160"/>
    </source>
</evidence>
<evidence type="ECO:0000256" key="1">
    <source>
        <dbReference type="ARBA" id="ARBA00004275"/>
    </source>
</evidence>
<evidence type="ECO:0000256" key="12">
    <source>
        <dbReference type="ARBA" id="ARBA00038622"/>
    </source>
</evidence>
<evidence type="ECO:0000256" key="18">
    <source>
        <dbReference type="ARBA" id="ARBA00049251"/>
    </source>
</evidence>
<comment type="catalytic activity">
    <reaction evidence="18">
        <text>a (2E)-enoyl-CoA + NADPH + H(+) = a 2,3-saturated acyl-CoA + NADP(+)</text>
        <dbReference type="Rhea" id="RHEA:33763"/>
        <dbReference type="ChEBI" id="CHEBI:15378"/>
        <dbReference type="ChEBI" id="CHEBI:57783"/>
        <dbReference type="ChEBI" id="CHEBI:58349"/>
        <dbReference type="ChEBI" id="CHEBI:58856"/>
        <dbReference type="ChEBI" id="CHEBI:65111"/>
        <dbReference type="EC" id="1.3.1.38"/>
    </reaction>
    <physiologicalReaction direction="left-to-right" evidence="18">
        <dbReference type="Rhea" id="RHEA:33764"/>
    </physiologicalReaction>
</comment>
<reference evidence="21" key="1">
    <citation type="submission" date="2025-08" db="UniProtKB">
        <authorList>
            <consortium name="Ensembl"/>
        </authorList>
    </citation>
    <scope>IDENTIFICATION</scope>
</reference>
<evidence type="ECO:0000256" key="4">
    <source>
        <dbReference type="ARBA" id="ARBA00022553"/>
    </source>
</evidence>
<evidence type="ECO:0000256" key="17">
    <source>
        <dbReference type="ARBA" id="ARBA00049108"/>
    </source>
</evidence>
<keyword evidence="3" id="KW-0444">Lipid biosynthesis</keyword>
<keyword evidence="7" id="KW-0560">Oxidoreductase</keyword>
<dbReference type="SUPFAM" id="SSF51735">
    <property type="entry name" value="NAD(P)-binding Rossmann-fold domains"/>
    <property type="match status" value="1"/>
</dbReference>
<dbReference type="Gene3D" id="3.40.50.720">
    <property type="entry name" value="NAD(P)-binding Rossmann-like Domain"/>
    <property type="match status" value="1"/>
</dbReference>
<keyword evidence="22" id="KW-1185">Reference proteome</keyword>
<evidence type="ECO:0000256" key="2">
    <source>
        <dbReference type="ARBA" id="ARBA00005189"/>
    </source>
</evidence>
<evidence type="ECO:0000256" key="11">
    <source>
        <dbReference type="ARBA" id="ARBA00037124"/>
    </source>
</evidence>
<dbReference type="EC" id="1.3.1.38" evidence="13"/>
<dbReference type="PRINTS" id="PR00081">
    <property type="entry name" value="GDHRDH"/>
</dbReference>
<name>A0A8C4N7R5_EPTBU</name>
<keyword evidence="4" id="KW-0597">Phosphoprotein</keyword>
<comment type="pathway">
    <text evidence="2">Lipid metabolism.</text>
</comment>
<dbReference type="Pfam" id="PF13561">
    <property type="entry name" value="adh_short_C2"/>
    <property type="match status" value="1"/>
</dbReference>
<dbReference type="GO" id="GO:0019166">
    <property type="term" value="F:trans-2-enoyl-CoA reductase (NADPH) activity"/>
    <property type="evidence" value="ECO:0007669"/>
    <property type="project" value="UniProtKB-EC"/>
</dbReference>
<evidence type="ECO:0000256" key="7">
    <source>
        <dbReference type="ARBA" id="ARBA00023002"/>
    </source>
</evidence>
<evidence type="ECO:0000256" key="15">
    <source>
        <dbReference type="ARBA" id="ARBA00047570"/>
    </source>
</evidence>
<evidence type="ECO:0000313" key="22">
    <source>
        <dbReference type="Proteomes" id="UP000694388"/>
    </source>
</evidence>
<evidence type="ECO:0000256" key="6">
    <source>
        <dbReference type="ARBA" id="ARBA00022857"/>
    </source>
</evidence>
<evidence type="ECO:0000256" key="16">
    <source>
        <dbReference type="ARBA" id="ARBA00048686"/>
    </source>
</evidence>
<comment type="subunit">
    <text evidence="12">Interacts with PEX5, probably required to target it into peroxisomes.</text>
</comment>
<dbReference type="PANTHER" id="PTHR24317">
    <property type="entry name" value="PEROXISOMAL TRANS-2-ENOYL-COA REDUCTASE"/>
    <property type="match status" value="1"/>
</dbReference>
<comment type="catalytic activity">
    <reaction evidence="16">
        <text>(2E)-tetradecenoyl-CoA + NADPH + H(+) = tetradecanoyl-CoA + NADP(+)</text>
        <dbReference type="Rhea" id="RHEA:44968"/>
        <dbReference type="ChEBI" id="CHEBI:15378"/>
        <dbReference type="ChEBI" id="CHEBI:57385"/>
        <dbReference type="ChEBI" id="CHEBI:57783"/>
        <dbReference type="ChEBI" id="CHEBI:58349"/>
        <dbReference type="ChEBI" id="CHEBI:61405"/>
    </reaction>
    <physiologicalReaction direction="left-to-right" evidence="16">
        <dbReference type="Rhea" id="RHEA:44969"/>
    </physiologicalReaction>
</comment>
<evidence type="ECO:0000256" key="20">
    <source>
        <dbReference type="ARBA" id="ARBA00049559"/>
    </source>
</evidence>
<accession>A0A8C4N7R5</accession>
<comment type="catalytic activity">
    <reaction evidence="15">
        <text>(2E)-dodecenoyl-CoA + NADPH + H(+) = dodecanoyl-CoA + NADP(+)</text>
        <dbReference type="Rhea" id="RHEA:44964"/>
        <dbReference type="ChEBI" id="CHEBI:15378"/>
        <dbReference type="ChEBI" id="CHEBI:57330"/>
        <dbReference type="ChEBI" id="CHEBI:57375"/>
        <dbReference type="ChEBI" id="CHEBI:57783"/>
        <dbReference type="ChEBI" id="CHEBI:58349"/>
    </reaction>
    <physiologicalReaction direction="left-to-right" evidence="15">
        <dbReference type="Rhea" id="RHEA:44965"/>
    </physiologicalReaction>
</comment>
<dbReference type="InterPro" id="IPR052388">
    <property type="entry name" value="Peroxisomal_t2-enoyl-CoA_red"/>
</dbReference>
<dbReference type="GeneTree" id="ENSGT00940000156882"/>
<dbReference type="PANTHER" id="PTHR24317:SF7">
    <property type="entry name" value="PEROXISOMAL TRANS-2-ENOYL-COA REDUCTASE"/>
    <property type="match status" value="1"/>
</dbReference>
<keyword evidence="10" id="KW-0275">Fatty acid biosynthesis</keyword>
<reference evidence="21" key="2">
    <citation type="submission" date="2025-09" db="UniProtKB">
        <authorList>
            <consortium name="Ensembl"/>
        </authorList>
    </citation>
    <scope>IDENTIFICATION</scope>
</reference>
<dbReference type="GO" id="GO:0005777">
    <property type="term" value="C:peroxisome"/>
    <property type="evidence" value="ECO:0007669"/>
    <property type="project" value="UniProtKB-SubCell"/>
</dbReference>
<dbReference type="GO" id="GO:0006633">
    <property type="term" value="P:fatty acid biosynthetic process"/>
    <property type="evidence" value="ECO:0007669"/>
    <property type="project" value="UniProtKB-KW"/>
</dbReference>
<keyword evidence="6" id="KW-0521">NADP</keyword>
<comment type="catalytic activity">
    <reaction evidence="20">
        <text>(2E)-octenoyl-CoA + NADPH + H(+) = octanoyl-CoA + NADP(+)</text>
        <dbReference type="Rhea" id="RHEA:44952"/>
        <dbReference type="ChEBI" id="CHEBI:15378"/>
        <dbReference type="ChEBI" id="CHEBI:57386"/>
        <dbReference type="ChEBI" id="CHEBI:57783"/>
        <dbReference type="ChEBI" id="CHEBI:58349"/>
        <dbReference type="ChEBI" id="CHEBI:62242"/>
    </reaction>
    <physiologicalReaction direction="left-to-right" evidence="20">
        <dbReference type="Rhea" id="RHEA:44953"/>
    </physiologicalReaction>
</comment>
<evidence type="ECO:0000256" key="5">
    <source>
        <dbReference type="ARBA" id="ARBA00022832"/>
    </source>
</evidence>